<dbReference type="SUPFAM" id="SSF52172">
    <property type="entry name" value="CheY-like"/>
    <property type="match status" value="1"/>
</dbReference>
<dbReference type="InterPro" id="IPR011006">
    <property type="entry name" value="CheY-like_superfamily"/>
</dbReference>
<reference evidence="5 6" key="1">
    <citation type="submission" date="2017-09" db="EMBL/GenBank/DDBJ databases">
        <title>Depth-based differentiation of microbial function through sediment-hosted aquifers and enrichment of novel symbionts in the deep terrestrial subsurface.</title>
        <authorList>
            <person name="Probst A.J."/>
            <person name="Ladd B."/>
            <person name="Jarett J.K."/>
            <person name="Geller-Mcgrath D.E."/>
            <person name="Sieber C.M."/>
            <person name="Emerson J.B."/>
            <person name="Anantharaman K."/>
            <person name="Thomas B.C."/>
            <person name="Malmstrom R."/>
            <person name="Stieglmeier M."/>
            <person name="Klingl A."/>
            <person name="Woyke T."/>
            <person name="Ryan C.M."/>
            <person name="Banfield J.F."/>
        </authorList>
    </citation>
    <scope>NUCLEOTIDE SEQUENCE [LARGE SCALE GENOMIC DNA]</scope>
    <source>
        <strain evidence="5">CG22_combo_CG10-13_8_21_14_all_36_13</strain>
    </source>
</reference>
<name>A0A2H0DXT5_9BACT</name>
<comment type="caution">
    <text evidence="5">The sequence shown here is derived from an EMBL/GenBank/DDBJ whole genome shotgun (WGS) entry which is preliminary data.</text>
</comment>
<evidence type="ECO:0000256" key="2">
    <source>
        <dbReference type="ARBA" id="ARBA00023012"/>
    </source>
</evidence>
<organism evidence="5 6">
    <name type="scientific">Candidatus Campbellbacteria bacterium CG22_combo_CG10-13_8_21_14_all_36_13</name>
    <dbReference type="NCBI Taxonomy" id="1974529"/>
    <lineage>
        <taxon>Bacteria</taxon>
        <taxon>Candidatus Campbelliibacteriota</taxon>
    </lineage>
</organism>
<feature type="domain" description="Response regulatory" evidence="4">
    <location>
        <begin position="7"/>
        <end position="125"/>
    </location>
</feature>
<feature type="modified residue" description="4-aspartylphosphate" evidence="3">
    <location>
        <position position="58"/>
    </location>
</feature>
<dbReference type="SMART" id="SM00448">
    <property type="entry name" value="REC"/>
    <property type="match status" value="1"/>
</dbReference>
<keyword evidence="2" id="KW-0902">Two-component regulatory system</keyword>
<dbReference type="InterPro" id="IPR050595">
    <property type="entry name" value="Bact_response_regulator"/>
</dbReference>
<evidence type="ECO:0000256" key="3">
    <source>
        <dbReference type="PROSITE-ProRule" id="PRU00169"/>
    </source>
</evidence>
<dbReference type="PROSITE" id="PS50110">
    <property type="entry name" value="RESPONSE_REGULATORY"/>
    <property type="match status" value="1"/>
</dbReference>
<sequence length="131" mass="14610">MTGEKYKILIVDDDKFLLDIYTVKFREFGFDIDTAMSGQEALDKLKAGAKKFNVLLLDMVMPIMGGLELLAEVKKQKLDDGLVIIVLTNQGQPEDIKKAQEYDVDGYIVKATSIPSEVLAEVKQIVDKKLG</sequence>
<dbReference type="PANTHER" id="PTHR44591">
    <property type="entry name" value="STRESS RESPONSE REGULATOR PROTEIN 1"/>
    <property type="match status" value="1"/>
</dbReference>
<dbReference type="AlphaFoldDB" id="A0A2H0DXT5"/>
<dbReference type="Pfam" id="PF00072">
    <property type="entry name" value="Response_reg"/>
    <property type="match status" value="1"/>
</dbReference>
<keyword evidence="1 3" id="KW-0597">Phosphoprotein</keyword>
<dbReference type="Gene3D" id="3.40.50.2300">
    <property type="match status" value="1"/>
</dbReference>
<gene>
    <name evidence="5" type="ORF">COW81_02635</name>
</gene>
<dbReference type="Proteomes" id="UP000231143">
    <property type="component" value="Unassembled WGS sequence"/>
</dbReference>
<evidence type="ECO:0000313" key="5">
    <source>
        <dbReference type="EMBL" id="PIP86985.1"/>
    </source>
</evidence>
<protein>
    <submittedName>
        <fullName evidence="5">Response regulator</fullName>
    </submittedName>
</protein>
<dbReference type="CDD" id="cd00156">
    <property type="entry name" value="REC"/>
    <property type="match status" value="1"/>
</dbReference>
<evidence type="ECO:0000259" key="4">
    <source>
        <dbReference type="PROSITE" id="PS50110"/>
    </source>
</evidence>
<evidence type="ECO:0000256" key="1">
    <source>
        <dbReference type="ARBA" id="ARBA00022553"/>
    </source>
</evidence>
<accession>A0A2H0DXT5</accession>
<dbReference type="EMBL" id="PCTT01000035">
    <property type="protein sequence ID" value="PIP86985.1"/>
    <property type="molecule type" value="Genomic_DNA"/>
</dbReference>
<evidence type="ECO:0000313" key="6">
    <source>
        <dbReference type="Proteomes" id="UP000231143"/>
    </source>
</evidence>
<dbReference type="PANTHER" id="PTHR44591:SF14">
    <property type="entry name" value="PROTEIN PILG"/>
    <property type="match status" value="1"/>
</dbReference>
<dbReference type="GO" id="GO:0000160">
    <property type="term" value="P:phosphorelay signal transduction system"/>
    <property type="evidence" value="ECO:0007669"/>
    <property type="project" value="UniProtKB-KW"/>
</dbReference>
<dbReference type="InterPro" id="IPR001789">
    <property type="entry name" value="Sig_transdc_resp-reg_receiver"/>
</dbReference>
<proteinExistence type="predicted"/>